<organism evidence="2 3">
    <name type="scientific">Podospora australis</name>
    <dbReference type="NCBI Taxonomy" id="1536484"/>
    <lineage>
        <taxon>Eukaryota</taxon>
        <taxon>Fungi</taxon>
        <taxon>Dikarya</taxon>
        <taxon>Ascomycota</taxon>
        <taxon>Pezizomycotina</taxon>
        <taxon>Sordariomycetes</taxon>
        <taxon>Sordariomycetidae</taxon>
        <taxon>Sordariales</taxon>
        <taxon>Podosporaceae</taxon>
        <taxon>Podospora</taxon>
    </lineage>
</organism>
<dbReference type="AlphaFoldDB" id="A0AAN7ADH1"/>
<reference evidence="2" key="2">
    <citation type="submission" date="2023-05" db="EMBL/GenBank/DDBJ databases">
        <authorList>
            <consortium name="Lawrence Berkeley National Laboratory"/>
            <person name="Steindorff A."/>
            <person name="Hensen N."/>
            <person name="Bonometti L."/>
            <person name="Westerberg I."/>
            <person name="Brannstrom I.O."/>
            <person name="Guillou S."/>
            <person name="Cros-Aarteil S."/>
            <person name="Calhoun S."/>
            <person name="Haridas S."/>
            <person name="Kuo A."/>
            <person name="Mondo S."/>
            <person name="Pangilinan J."/>
            <person name="Riley R."/>
            <person name="Labutti K."/>
            <person name="Andreopoulos B."/>
            <person name="Lipzen A."/>
            <person name="Chen C."/>
            <person name="Yanf M."/>
            <person name="Daum C."/>
            <person name="Ng V."/>
            <person name="Clum A."/>
            <person name="Ohm R."/>
            <person name="Martin F."/>
            <person name="Silar P."/>
            <person name="Natvig D."/>
            <person name="Lalanne C."/>
            <person name="Gautier V."/>
            <person name="Ament-Velasquez S.L."/>
            <person name="Kruys A."/>
            <person name="Hutchinson M.I."/>
            <person name="Powell A.J."/>
            <person name="Barry K."/>
            <person name="Miller A.N."/>
            <person name="Grigoriev I.V."/>
            <person name="Debuchy R."/>
            <person name="Gladieux P."/>
            <person name="Thoren M.H."/>
            <person name="Johannesson H."/>
        </authorList>
    </citation>
    <scope>NUCLEOTIDE SEQUENCE</scope>
    <source>
        <strain evidence="2">PSN309</strain>
    </source>
</reference>
<reference evidence="2" key="1">
    <citation type="journal article" date="2023" name="Mol. Phylogenet. Evol.">
        <title>Genome-scale phylogeny and comparative genomics of the fungal order Sordariales.</title>
        <authorList>
            <person name="Hensen N."/>
            <person name="Bonometti L."/>
            <person name="Westerberg I."/>
            <person name="Brannstrom I.O."/>
            <person name="Guillou S."/>
            <person name="Cros-Aarteil S."/>
            <person name="Calhoun S."/>
            <person name="Haridas S."/>
            <person name="Kuo A."/>
            <person name="Mondo S."/>
            <person name="Pangilinan J."/>
            <person name="Riley R."/>
            <person name="LaButti K."/>
            <person name="Andreopoulos B."/>
            <person name="Lipzen A."/>
            <person name="Chen C."/>
            <person name="Yan M."/>
            <person name="Daum C."/>
            <person name="Ng V."/>
            <person name="Clum A."/>
            <person name="Steindorff A."/>
            <person name="Ohm R.A."/>
            <person name="Martin F."/>
            <person name="Silar P."/>
            <person name="Natvig D.O."/>
            <person name="Lalanne C."/>
            <person name="Gautier V."/>
            <person name="Ament-Velasquez S.L."/>
            <person name="Kruys A."/>
            <person name="Hutchinson M.I."/>
            <person name="Powell A.J."/>
            <person name="Barry K."/>
            <person name="Miller A.N."/>
            <person name="Grigoriev I.V."/>
            <person name="Debuchy R."/>
            <person name="Gladieux P."/>
            <person name="Hiltunen Thoren M."/>
            <person name="Johannesson H."/>
        </authorList>
    </citation>
    <scope>NUCLEOTIDE SEQUENCE</scope>
    <source>
        <strain evidence="2">PSN309</strain>
    </source>
</reference>
<name>A0AAN7ADH1_9PEZI</name>
<feature type="region of interest" description="Disordered" evidence="1">
    <location>
        <begin position="77"/>
        <end position="113"/>
    </location>
</feature>
<proteinExistence type="predicted"/>
<evidence type="ECO:0000256" key="1">
    <source>
        <dbReference type="SAM" id="MobiDB-lite"/>
    </source>
</evidence>
<comment type="caution">
    <text evidence="2">The sequence shown here is derived from an EMBL/GenBank/DDBJ whole genome shotgun (WGS) entry which is preliminary data.</text>
</comment>
<sequence length="308" mass="34543">MSPRQRRNSACPEADLQFRIGDESVLPFAEANRQVLAVGNPTQPHASGYPKPFHNHVGGLDTPELFQTSRDTRDPLAYQRQSPNAPTPSKYECVTMPNGEPDYDHDKKRRPPRSQDIIYRDLSDLDCKCKGAVVEHYLRKSSETHLMNTCKVCGFWRDLSAAKPDLPLVETNGLGVGKIRTIVDENGVVLGVTFHHLVDSNECAKAVLEPLDRRGRFLKRQGKDLHGENGRRRAGSLDRLAPGFTWRKHASEDETLIREWVLVVRVGDLDSKLGHNVVVRVNDSDSKLGQSVVEEDGFTIRILDSDFA</sequence>
<dbReference type="Proteomes" id="UP001302126">
    <property type="component" value="Unassembled WGS sequence"/>
</dbReference>
<dbReference type="EMBL" id="MU864643">
    <property type="protein sequence ID" value="KAK4182544.1"/>
    <property type="molecule type" value="Genomic_DNA"/>
</dbReference>
<evidence type="ECO:0000313" key="2">
    <source>
        <dbReference type="EMBL" id="KAK4182544.1"/>
    </source>
</evidence>
<evidence type="ECO:0000313" key="3">
    <source>
        <dbReference type="Proteomes" id="UP001302126"/>
    </source>
</evidence>
<keyword evidence="3" id="KW-1185">Reference proteome</keyword>
<accession>A0AAN7ADH1</accession>
<protein>
    <submittedName>
        <fullName evidence="2">Uncharacterized protein</fullName>
    </submittedName>
</protein>
<gene>
    <name evidence="2" type="ORF">QBC35DRAFT_478980</name>
</gene>